<comment type="caution">
    <text evidence="1">The sequence shown here is derived from an EMBL/GenBank/DDBJ whole genome shotgun (WGS) entry which is preliminary data.</text>
</comment>
<dbReference type="Proteomes" id="UP000499080">
    <property type="component" value="Unassembled WGS sequence"/>
</dbReference>
<dbReference type="EMBL" id="BGPR01089833">
    <property type="protein sequence ID" value="GBM16874.1"/>
    <property type="molecule type" value="Genomic_DNA"/>
</dbReference>
<accession>A0A4Y2DM17</accession>
<evidence type="ECO:0000313" key="2">
    <source>
        <dbReference type="Proteomes" id="UP000499080"/>
    </source>
</evidence>
<reference evidence="1 2" key="1">
    <citation type="journal article" date="2019" name="Sci. Rep.">
        <title>Orb-weaving spider Araneus ventricosus genome elucidates the spidroin gene catalogue.</title>
        <authorList>
            <person name="Kono N."/>
            <person name="Nakamura H."/>
            <person name="Ohtoshi R."/>
            <person name="Moran D.A.P."/>
            <person name="Shinohara A."/>
            <person name="Yoshida Y."/>
            <person name="Fujiwara M."/>
            <person name="Mori M."/>
            <person name="Tomita M."/>
            <person name="Arakawa K."/>
        </authorList>
    </citation>
    <scope>NUCLEOTIDE SEQUENCE [LARGE SCALE GENOMIC DNA]</scope>
</reference>
<proteinExistence type="predicted"/>
<organism evidence="1 2">
    <name type="scientific">Araneus ventricosus</name>
    <name type="common">Orbweaver spider</name>
    <name type="synonym">Epeira ventricosa</name>
    <dbReference type="NCBI Taxonomy" id="182803"/>
    <lineage>
        <taxon>Eukaryota</taxon>
        <taxon>Metazoa</taxon>
        <taxon>Ecdysozoa</taxon>
        <taxon>Arthropoda</taxon>
        <taxon>Chelicerata</taxon>
        <taxon>Arachnida</taxon>
        <taxon>Araneae</taxon>
        <taxon>Araneomorphae</taxon>
        <taxon>Entelegynae</taxon>
        <taxon>Araneoidea</taxon>
        <taxon>Araneidae</taxon>
        <taxon>Araneus</taxon>
    </lineage>
</organism>
<name>A0A4Y2DM17_ARAVE</name>
<evidence type="ECO:0000313" key="1">
    <source>
        <dbReference type="EMBL" id="GBM16874.1"/>
    </source>
</evidence>
<keyword evidence="2" id="KW-1185">Reference proteome</keyword>
<feature type="non-terminal residue" evidence="1">
    <location>
        <position position="1"/>
    </location>
</feature>
<protein>
    <submittedName>
        <fullName evidence="1">Uncharacterized protein</fullName>
    </submittedName>
</protein>
<gene>
    <name evidence="1" type="ORF">AVEN_106003_1</name>
</gene>
<sequence length="41" mass="4529">NSGLFRNEPPPIELVVRWSGWFLSSTLSPSFRIASDGGHLT</sequence>
<dbReference type="AlphaFoldDB" id="A0A4Y2DM17"/>